<dbReference type="InterPro" id="IPR019522">
    <property type="entry name" value="PIK3R5/6"/>
</dbReference>
<keyword evidence="4" id="KW-1003">Cell membrane</keyword>
<evidence type="ECO:0000256" key="9">
    <source>
        <dbReference type="SAM" id="MobiDB-lite"/>
    </source>
</evidence>
<feature type="region of interest" description="Disordered" evidence="9">
    <location>
        <begin position="320"/>
        <end position="350"/>
    </location>
</feature>
<evidence type="ECO:0000313" key="10">
    <source>
        <dbReference type="EMBL" id="KAG9343958.1"/>
    </source>
</evidence>
<feature type="region of interest" description="Disordered" evidence="9">
    <location>
        <begin position="575"/>
        <end position="597"/>
    </location>
</feature>
<evidence type="ECO:0000256" key="8">
    <source>
        <dbReference type="ARBA" id="ARBA00040195"/>
    </source>
</evidence>
<organism evidence="10 11">
    <name type="scientific">Albula glossodonta</name>
    <name type="common">roundjaw bonefish</name>
    <dbReference type="NCBI Taxonomy" id="121402"/>
    <lineage>
        <taxon>Eukaryota</taxon>
        <taxon>Metazoa</taxon>
        <taxon>Chordata</taxon>
        <taxon>Craniata</taxon>
        <taxon>Vertebrata</taxon>
        <taxon>Euteleostomi</taxon>
        <taxon>Actinopterygii</taxon>
        <taxon>Neopterygii</taxon>
        <taxon>Teleostei</taxon>
        <taxon>Albuliformes</taxon>
        <taxon>Albulidae</taxon>
        <taxon>Albula</taxon>
    </lineage>
</organism>
<keyword evidence="5" id="KW-0963">Cytoplasm</keyword>
<evidence type="ECO:0000256" key="4">
    <source>
        <dbReference type="ARBA" id="ARBA00022475"/>
    </source>
</evidence>
<protein>
    <recommendedName>
        <fullName evidence="8">Phosphoinositide 3-kinase regulatory subunit 5</fullName>
    </recommendedName>
</protein>
<name>A0A8T2P2W6_9TELE</name>
<dbReference type="GO" id="GO:0005634">
    <property type="term" value="C:nucleus"/>
    <property type="evidence" value="ECO:0007669"/>
    <property type="project" value="UniProtKB-SubCell"/>
</dbReference>
<gene>
    <name evidence="10" type="ORF">JZ751_013347</name>
</gene>
<evidence type="ECO:0000256" key="2">
    <source>
        <dbReference type="ARBA" id="ARBA00004202"/>
    </source>
</evidence>
<evidence type="ECO:0000256" key="5">
    <source>
        <dbReference type="ARBA" id="ARBA00022490"/>
    </source>
</evidence>
<dbReference type="PANTHER" id="PTHR15593">
    <property type="entry name" value="PHOSPHATIDYLINOSITOL 3-KINASE REGULATORY SUBUNIT"/>
    <property type="match status" value="1"/>
</dbReference>
<comment type="caution">
    <text evidence="10">The sequence shown here is derived from an EMBL/GenBank/DDBJ whole genome shotgun (WGS) entry which is preliminary data.</text>
</comment>
<keyword evidence="7" id="KW-0539">Nucleus</keyword>
<keyword evidence="6" id="KW-0472">Membrane</keyword>
<dbReference type="GO" id="GO:0005886">
    <property type="term" value="C:plasma membrane"/>
    <property type="evidence" value="ECO:0007669"/>
    <property type="project" value="UniProtKB-SubCell"/>
</dbReference>
<dbReference type="Pfam" id="PF10486">
    <property type="entry name" value="PI3K_1B_p101"/>
    <property type="match status" value="3"/>
</dbReference>
<dbReference type="AlphaFoldDB" id="A0A8T2P2W6"/>
<feature type="region of interest" description="Disordered" evidence="9">
    <location>
        <begin position="358"/>
        <end position="377"/>
    </location>
</feature>
<proteinExistence type="predicted"/>
<reference evidence="10" key="1">
    <citation type="thesis" date="2021" institute="BYU ScholarsArchive" country="Provo, UT, USA">
        <title>Applications of and Algorithms for Genome Assembly and Genomic Analyses with an Emphasis on Marine Teleosts.</title>
        <authorList>
            <person name="Pickett B.D."/>
        </authorList>
    </citation>
    <scope>NUCLEOTIDE SEQUENCE</scope>
    <source>
        <strain evidence="10">HI-2016</strain>
    </source>
</reference>
<evidence type="ECO:0000256" key="3">
    <source>
        <dbReference type="ARBA" id="ARBA00004496"/>
    </source>
</evidence>
<accession>A0A8T2P2W6</accession>
<feature type="compositionally biased region" description="Low complexity" evidence="9">
    <location>
        <begin position="409"/>
        <end position="419"/>
    </location>
</feature>
<feature type="region of interest" description="Disordered" evidence="9">
    <location>
        <begin position="393"/>
        <end position="421"/>
    </location>
</feature>
<sequence>MEHTTCKEDRITHALERCLHGLRPAPSAGNSGNASLCMNRWSLEELVRRDPENFLILLRQILNRAREVQDQCRYELVTPLVLMFSSCLLLDCPLLADACEVFSSFLSWPEPYCGVCQDLLTTLRLELKAPGNPTFRSAEIHVTLIKHAFQAAFGTTYPLPLLHQALQSKSLEELEQLSSKVTEAMEASTSMEVPEEARRHLLQGLEQLRDEAGLTLPTLPHVLEDIFEQECCPATIVTPPDAEQEEDTAEEEEEREREENGEETEEEECSPVLDSWPGHRASTLSTLSTLSNNSRDSMFSTCSATSSSSALSWLSEASGADSDFCEDGEDSPPERISTSATATPPSRPRLRRQLSKLFKSRGSGGGGGPVSRAKSLGSPEMKAFTTARSARFGRSNSLPKQGRPVRLGQAQAPPQTAAQERVRFRRSTAVHWDGSGRGGLTVRVVAFGSDRSVGKVARAYSHLRARESGRPVRLQLFFVPVDRGGAGCAPGGCPFSPEKMPESPPRGAPGMDMGRACVDDSTNDIARFMGMMDPWYERNVLSFLGLPVDALCQATRPALVQLYQAELTLAGGERRTEPPLTHHYPPPSRPPGAASKRFGIDGDREAIPLTLELLYNKVTVSGRNHWIKADKVCTSINMTKACKVPEELGSRTEWLQMAVTEVLKRQNSKSKMGYNQQLCTTEVKVDQVQVSSGGTSTFAVCLDQDERKVLQSVTRCEVSVLCENGPDWRPHTDPSDPNPAPLPTVCSLLCLPLATFSGARP</sequence>
<feature type="region of interest" description="Disordered" evidence="9">
    <location>
        <begin position="236"/>
        <end position="280"/>
    </location>
</feature>
<keyword evidence="11" id="KW-1185">Reference proteome</keyword>
<dbReference type="GO" id="GO:0005944">
    <property type="term" value="C:phosphatidylinositol 3-kinase complex, class IB"/>
    <property type="evidence" value="ECO:0007669"/>
    <property type="project" value="InterPro"/>
</dbReference>
<dbReference type="PANTHER" id="PTHR15593:SF2">
    <property type="entry name" value="PHOSPHOINOSITIDE 3-KINASE REGULATORY SUBUNIT 5"/>
    <property type="match status" value="1"/>
</dbReference>
<evidence type="ECO:0000256" key="6">
    <source>
        <dbReference type="ARBA" id="ARBA00023136"/>
    </source>
</evidence>
<evidence type="ECO:0000256" key="1">
    <source>
        <dbReference type="ARBA" id="ARBA00004123"/>
    </source>
</evidence>
<dbReference type="OrthoDB" id="8937715at2759"/>
<dbReference type="EMBL" id="JAFBMS010000022">
    <property type="protein sequence ID" value="KAG9343958.1"/>
    <property type="molecule type" value="Genomic_DNA"/>
</dbReference>
<evidence type="ECO:0000313" key="11">
    <source>
        <dbReference type="Proteomes" id="UP000824540"/>
    </source>
</evidence>
<feature type="compositionally biased region" description="Acidic residues" evidence="9">
    <location>
        <begin position="242"/>
        <end position="269"/>
    </location>
</feature>
<comment type="subcellular location">
    <subcellularLocation>
        <location evidence="2">Cell membrane</location>
        <topology evidence="2">Peripheral membrane protein</topology>
    </subcellularLocation>
    <subcellularLocation>
        <location evidence="3">Cytoplasm</location>
    </subcellularLocation>
    <subcellularLocation>
        <location evidence="1">Nucleus</location>
    </subcellularLocation>
</comment>
<dbReference type="GO" id="GO:0007186">
    <property type="term" value="P:G protein-coupled receptor signaling pathway"/>
    <property type="evidence" value="ECO:0007669"/>
    <property type="project" value="TreeGrafter"/>
</dbReference>
<evidence type="ECO:0000256" key="7">
    <source>
        <dbReference type="ARBA" id="ARBA00023242"/>
    </source>
</evidence>
<dbReference type="GO" id="GO:0046935">
    <property type="term" value="F:1-phosphatidylinositol-3-kinase regulator activity"/>
    <property type="evidence" value="ECO:0007669"/>
    <property type="project" value="InterPro"/>
</dbReference>
<dbReference type="Proteomes" id="UP000824540">
    <property type="component" value="Unassembled WGS sequence"/>
</dbReference>
<feature type="region of interest" description="Disordered" evidence="9">
    <location>
        <begin position="492"/>
        <end position="513"/>
    </location>
</feature>
<dbReference type="GO" id="GO:0005737">
    <property type="term" value="C:cytoplasm"/>
    <property type="evidence" value="ECO:0007669"/>
    <property type="project" value="UniProtKB-SubCell"/>
</dbReference>